<evidence type="ECO:0000313" key="3">
    <source>
        <dbReference type="Proteomes" id="UP000193067"/>
    </source>
</evidence>
<protein>
    <submittedName>
        <fullName evidence="2">Uncharacterized protein</fullName>
    </submittedName>
</protein>
<dbReference type="EMBL" id="KZ084088">
    <property type="protein sequence ID" value="OSD07431.1"/>
    <property type="molecule type" value="Genomic_DNA"/>
</dbReference>
<keyword evidence="3" id="KW-1185">Reference proteome</keyword>
<organism evidence="2 3">
    <name type="scientific">Trametes coccinea (strain BRFM310)</name>
    <name type="common">Pycnoporus coccineus</name>
    <dbReference type="NCBI Taxonomy" id="1353009"/>
    <lineage>
        <taxon>Eukaryota</taxon>
        <taxon>Fungi</taxon>
        <taxon>Dikarya</taxon>
        <taxon>Basidiomycota</taxon>
        <taxon>Agaricomycotina</taxon>
        <taxon>Agaricomycetes</taxon>
        <taxon>Polyporales</taxon>
        <taxon>Polyporaceae</taxon>
        <taxon>Trametes</taxon>
    </lineage>
</organism>
<name>A0A1Y2J4R6_TRAC3</name>
<dbReference type="AlphaFoldDB" id="A0A1Y2J4R6"/>
<accession>A0A1Y2J4R6</accession>
<gene>
    <name evidence="2" type="ORF">PYCCODRAFT_612406</name>
</gene>
<feature type="region of interest" description="Disordered" evidence="1">
    <location>
        <begin position="74"/>
        <end position="96"/>
    </location>
</feature>
<evidence type="ECO:0000256" key="1">
    <source>
        <dbReference type="SAM" id="MobiDB-lite"/>
    </source>
</evidence>
<evidence type="ECO:0000313" key="2">
    <source>
        <dbReference type="EMBL" id="OSD07431.1"/>
    </source>
</evidence>
<reference evidence="2 3" key="1">
    <citation type="journal article" date="2015" name="Biotechnol. Biofuels">
        <title>Enhanced degradation of softwood versus hardwood by the white-rot fungus Pycnoporus coccineus.</title>
        <authorList>
            <person name="Couturier M."/>
            <person name="Navarro D."/>
            <person name="Chevret D."/>
            <person name="Henrissat B."/>
            <person name="Piumi F."/>
            <person name="Ruiz-Duenas F.J."/>
            <person name="Martinez A.T."/>
            <person name="Grigoriev I.V."/>
            <person name="Riley R."/>
            <person name="Lipzen A."/>
            <person name="Berrin J.G."/>
            <person name="Master E.R."/>
            <person name="Rosso M.N."/>
        </authorList>
    </citation>
    <scope>NUCLEOTIDE SEQUENCE [LARGE SCALE GENOMIC DNA]</scope>
    <source>
        <strain evidence="2 3">BRFM310</strain>
    </source>
</reference>
<sequence length="131" mass="14137">MQGASGTGIDQLDISLTLVPRPRHLGVGVGADDQRIVDLLIVDLQISPVLTLRATRGQRAAETKAVAGWGSTFSFSEHTDNGQRPKRRSLQHAEPRVPAGWRIHSAKRMTVRAGWPMAGMGEPGFVCRSGT</sequence>
<dbReference type="Proteomes" id="UP000193067">
    <property type="component" value="Unassembled WGS sequence"/>
</dbReference>
<proteinExistence type="predicted"/>